<name>A0A101LY00_PICGL</name>
<dbReference type="AlphaFoldDB" id="A0A101LY00"/>
<evidence type="ECO:0000256" key="1">
    <source>
        <dbReference type="SAM" id="MobiDB-lite"/>
    </source>
</evidence>
<dbReference type="EMBL" id="LKAM01000007">
    <property type="protein sequence ID" value="KUM47395.1"/>
    <property type="molecule type" value="Genomic_DNA"/>
</dbReference>
<sequence length="85" mass="9305">MVSNRDGHCHHFDSPITTRRGTSNHSRGPKSPRCSMLLTLIAQDRKQQDTAPLKQVVPQSASEFMVYGDGVKLIGGRGKVNWGTG</sequence>
<feature type="compositionally biased region" description="Basic and acidic residues" evidence="1">
    <location>
        <begin position="1"/>
        <end position="13"/>
    </location>
</feature>
<organism evidence="2">
    <name type="scientific">Picea glauca</name>
    <name type="common">White spruce</name>
    <name type="synonym">Pinus glauca</name>
    <dbReference type="NCBI Taxonomy" id="3330"/>
    <lineage>
        <taxon>Eukaryota</taxon>
        <taxon>Viridiplantae</taxon>
        <taxon>Streptophyta</taxon>
        <taxon>Embryophyta</taxon>
        <taxon>Tracheophyta</taxon>
        <taxon>Spermatophyta</taxon>
        <taxon>Pinopsida</taxon>
        <taxon>Pinidae</taxon>
        <taxon>Conifers I</taxon>
        <taxon>Pinales</taxon>
        <taxon>Pinaceae</taxon>
        <taxon>Picea</taxon>
    </lineage>
</organism>
<accession>A0A101LY00</accession>
<protein>
    <submittedName>
        <fullName evidence="2">Uncharacterized protein</fullName>
    </submittedName>
</protein>
<gene>
    <name evidence="2" type="ORF">ABT39_MTgene5580</name>
</gene>
<proteinExistence type="predicted"/>
<evidence type="ECO:0000313" key="2">
    <source>
        <dbReference type="EMBL" id="KUM47395.1"/>
    </source>
</evidence>
<geneLocation type="mitochondrion" evidence="2"/>
<keyword evidence="2" id="KW-0496">Mitochondrion</keyword>
<reference evidence="2" key="1">
    <citation type="journal article" date="2015" name="Genome Biol. Evol.">
        <title>Organellar Genomes of White Spruce (Picea glauca): Assembly and Annotation.</title>
        <authorList>
            <person name="Jackman S.D."/>
            <person name="Warren R.L."/>
            <person name="Gibb E.A."/>
            <person name="Vandervalk B.P."/>
            <person name="Mohamadi H."/>
            <person name="Chu J."/>
            <person name="Raymond A."/>
            <person name="Pleasance S."/>
            <person name="Coope R."/>
            <person name="Wildung M.R."/>
            <person name="Ritland C.E."/>
            <person name="Bousquet J."/>
            <person name="Jones S.J."/>
            <person name="Bohlmann J."/>
            <person name="Birol I."/>
        </authorList>
    </citation>
    <scope>NUCLEOTIDE SEQUENCE [LARGE SCALE GENOMIC DNA]</scope>
    <source>
        <tissue evidence="2">Flushing bud</tissue>
    </source>
</reference>
<comment type="caution">
    <text evidence="2">The sequence shown here is derived from an EMBL/GenBank/DDBJ whole genome shotgun (WGS) entry which is preliminary data.</text>
</comment>
<feature type="region of interest" description="Disordered" evidence="1">
    <location>
        <begin position="1"/>
        <end position="32"/>
    </location>
</feature>
<feature type="compositionally biased region" description="Polar residues" evidence="1">
    <location>
        <begin position="15"/>
        <end position="26"/>
    </location>
</feature>